<dbReference type="SUPFAM" id="SSF51430">
    <property type="entry name" value="NAD(P)-linked oxidoreductase"/>
    <property type="match status" value="1"/>
</dbReference>
<proteinExistence type="predicted"/>
<dbReference type="Gene3D" id="2.60.120.920">
    <property type="match status" value="1"/>
</dbReference>
<protein>
    <recommendedName>
        <fullName evidence="1">B30.2/SPRY domain-containing protein</fullName>
    </recommendedName>
</protein>
<reference evidence="2" key="1">
    <citation type="journal article" date="2023" name="Science">
        <title>Genome structures resolve the early diversification of teleost fishes.</title>
        <authorList>
            <person name="Parey E."/>
            <person name="Louis A."/>
            <person name="Montfort J."/>
            <person name="Bouchez O."/>
            <person name="Roques C."/>
            <person name="Iampietro C."/>
            <person name="Lluch J."/>
            <person name="Castinel A."/>
            <person name="Donnadieu C."/>
            <person name="Desvignes T."/>
            <person name="Floi Bucao C."/>
            <person name="Jouanno E."/>
            <person name="Wen M."/>
            <person name="Mejri S."/>
            <person name="Dirks R."/>
            <person name="Jansen H."/>
            <person name="Henkel C."/>
            <person name="Chen W.J."/>
            <person name="Zahm M."/>
            <person name="Cabau C."/>
            <person name="Klopp C."/>
            <person name="Thompson A.W."/>
            <person name="Robinson-Rechavi M."/>
            <person name="Braasch I."/>
            <person name="Lecointre G."/>
            <person name="Bobe J."/>
            <person name="Postlethwait J.H."/>
            <person name="Berthelot C."/>
            <person name="Roest Crollius H."/>
            <person name="Guiguen Y."/>
        </authorList>
    </citation>
    <scope>NUCLEOTIDE SEQUENCE</scope>
    <source>
        <strain evidence="2">WJC10195</strain>
    </source>
</reference>
<dbReference type="InterPro" id="IPR013320">
    <property type="entry name" value="ConA-like_dom_sf"/>
</dbReference>
<gene>
    <name evidence="2" type="ORF">SKAU_G00313390</name>
</gene>
<dbReference type="SUPFAM" id="SSF49899">
    <property type="entry name" value="Concanavalin A-like lectins/glucanases"/>
    <property type="match status" value="1"/>
</dbReference>
<dbReference type="AlphaFoldDB" id="A0A9Q1ES43"/>
<evidence type="ECO:0000259" key="1">
    <source>
        <dbReference type="PROSITE" id="PS50188"/>
    </source>
</evidence>
<keyword evidence="3" id="KW-1185">Reference proteome</keyword>
<sequence>MLVLIIFYGNEVKPTAQVTPEYYCRAQCTLADPEKVSVALTDVAKHLGNLKYIVWEKMLGTVQYIEVGDVSWVVGVAKESISRKEDFTLSPAGGVWSIQQYKGKYTAQSFQPTVLTVQRKLQRVRVQLDWDRGKVLFSDPSNNTPLYTFKHSFTERLWSSHPFQQPWELVQYCRDKGIVFEGYCPLAKGEALTHPKILHLAGKYGRTPCPDLHPLEHTERHRYHPKVHQEGTGSGRTARCLGSVWKPEMWRR</sequence>
<comment type="caution">
    <text evidence="2">The sequence shown here is derived from an EMBL/GenBank/DDBJ whole genome shotgun (WGS) entry which is preliminary data.</text>
</comment>
<evidence type="ECO:0000313" key="3">
    <source>
        <dbReference type="Proteomes" id="UP001152622"/>
    </source>
</evidence>
<dbReference type="InterPro" id="IPR001870">
    <property type="entry name" value="B30.2/SPRY"/>
</dbReference>
<dbReference type="InterPro" id="IPR003877">
    <property type="entry name" value="SPRY_dom"/>
</dbReference>
<organism evidence="2 3">
    <name type="scientific">Synaphobranchus kaupii</name>
    <name type="common">Kaup's arrowtooth eel</name>
    <dbReference type="NCBI Taxonomy" id="118154"/>
    <lineage>
        <taxon>Eukaryota</taxon>
        <taxon>Metazoa</taxon>
        <taxon>Chordata</taxon>
        <taxon>Craniata</taxon>
        <taxon>Vertebrata</taxon>
        <taxon>Euteleostomi</taxon>
        <taxon>Actinopterygii</taxon>
        <taxon>Neopterygii</taxon>
        <taxon>Teleostei</taxon>
        <taxon>Anguilliformes</taxon>
        <taxon>Synaphobranchidae</taxon>
        <taxon>Synaphobranchus</taxon>
    </lineage>
</organism>
<accession>A0A9Q1ES43</accession>
<dbReference type="EMBL" id="JAINUF010000013">
    <property type="protein sequence ID" value="KAJ8344010.1"/>
    <property type="molecule type" value="Genomic_DNA"/>
</dbReference>
<feature type="domain" description="B30.2/SPRY" evidence="1">
    <location>
        <begin position="1"/>
        <end position="179"/>
    </location>
</feature>
<evidence type="ECO:0000313" key="2">
    <source>
        <dbReference type="EMBL" id="KAJ8344010.1"/>
    </source>
</evidence>
<dbReference type="PROSITE" id="PS50188">
    <property type="entry name" value="B302_SPRY"/>
    <property type="match status" value="1"/>
</dbReference>
<dbReference type="Proteomes" id="UP001152622">
    <property type="component" value="Chromosome 13"/>
</dbReference>
<dbReference type="InterPro" id="IPR050143">
    <property type="entry name" value="TRIM/RBCC"/>
</dbReference>
<dbReference type="PANTHER" id="PTHR24103">
    <property type="entry name" value="E3 UBIQUITIN-PROTEIN LIGASE TRIM"/>
    <property type="match status" value="1"/>
</dbReference>
<dbReference type="InterPro" id="IPR036812">
    <property type="entry name" value="NAD(P)_OxRdtase_dom_sf"/>
</dbReference>
<dbReference type="OrthoDB" id="416253at2759"/>
<name>A0A9Q1ES43_SYNKA</name>
<dbReference type="Pfam" id="PF00622">
    <property type="entry name" value="SPRY"/>
    <property type="match status" value="1"/>
</dbReference>
<dbReference type="InterPro" id="IPR043136">
    <property type="entry name" value="B30.2/SPRY_sf"/>
</dbReference>